<dbReference type="AlphaFoldDB" id="A0A1L7RKP3"/>
<dbReference type="RefSeq" id="WP_210578343.1">
    <property type="nucleotide sequence ID" value="NZ_LK995465.1"/>
</dbReference>
<sequence length="72" mass="8161">MNRSPTATATRWPGGWELELDDDHHTQVAHLYRARQQVIDYLDTVDAATDHSSWEIDIVPEVDSLGQVHHVG</sequence>
<evidence type="ECO:0000313" key="1">
    <source>
        <dbReference type="EMBL" id="CED90082.1"/>
    </source>
</evidence>
<name>A0A1L7RKP3_9ACTO</name>
<accession>A0A1L7RKP3</accession>
<organism evidence="1">
    <name type="scientific">Actinomyces succiniciruminis</name>
    <dbReference type="NCBI Taxonomy" id="1522002"/>
    <lineage>
        <taxon>Bacteria</taxon>
        <taxon>Bacillati</taxon>
        <taxon>Actinomycetota</taxon>
        <taxon>Actinomycetes</taxon>
        <taxon>Actinomycetales</taxon>
        <taxon>Actinomycetaceae</taxon>
        <taxon>Actinomyces</taxon>
    </lineage>
</organism>
<dbReference type="EMBL" id="LK995465">
    <property type="protein sequence ID" value="CED90082.1"/>
    <property type="molecule type" value="Genomic_DNA"/>
</dbReference>
<protein>
    <submittedName>
        <fullName evidence="1">Uncharacterized protein</fullName>
    </submittedName>
</protein>
<proteinExistence type="predicted"/>
<gene>
    <name evidence="1" type="ORF">AAM4_0187</name>
</gene>
<reference evidence="1" key="1">
    <citation type="submission" date="2014-07" db="EMBL/GenBank/DDBJ databases">
        <authorList>
            <person name="Zhang J.E."/>
            <person name="Yang H."/>
            <person name="Guo J."/>
            <person name="Deng Z."/>
            <person name="Luo H."/>
            <person name="Luo M."/>
            <person name="Zhao B."/>
        </authorList>
    </citation>
    <scope>NUCLEOTIDE SEQUENCE</scope>
    <source>
        <strain evidence="1">AM4</strain>
    </source>
</reference>